<evidence type="ECO:0000256" key="1">
    <source>
        <dbReference type="ARBA" id="ARBA00004167"/>
    </source>
</evidence>
<evidence type="ECO:0000313" key="12">
    <source>
        <dbReference type="EMBL" id="PIK52270.1"/>
    </source>
</evidence>
<dbReference type="AlphaFoldDB" id="A0A2G8KWI6"/>
<evidence type="ECO:0000256" key="8">
    <source>
        <dbReference type="ARBA" id="ARBA00023180"/>
    </source>
</evidence>
<evidence type="ECO:0000259" key="11">
    <source>
        <dbReference type="PROSITE" id="PS00652"/>
    </source>
</evidence>
<feature type="domain" description="TNFR-Cys" evidence="11">
    <location>
        <begin position="70"/>
        <end position="106"/>
    </location>
</feature>
<dbReference type="PROSITE" id="PS00652">
    <property type="entry name" value="TNFR_NGFR_1"/>
    <property type="match status" value="1"/>
</dbReference>
<proteinExistence type="predicted"/>
<feature type="transmembrane region" description="Helical" evidence="9">
    <location>
        <begin position="167"/>
        <end position="191"/>
    </location>
</feature>
<dbReference type="CDD" id="cd00185">
    <property type="entry name" value="TNFRSF"/>
    <property type="match status" value="1"/>
</dbReference>
<evidence type="ECO:0000256" key="3">
    <source>
        <dbReference type="ARBA" id="ARBA00022737"/>
    </source>
</evidence>
<keyword evidence="4 9" id="KW-1133">Transmembrane helix</keyword>
<keyword evidence="2 9" id="KW-0812">Transmembrane</keyword>
<dbReference type="GO" id="GO:0005886">
    <property type="term" value="C:plasma membrane"/>
    <property type="evidence" value="ECO:0007669"/>
    <property type="project" value="TreeGrafter"/>
</dbReference>
<dbReference type="PANTHER" id="PTHR12120:SF10">
    <property type="entry name" value="TNFR-CYS DOMAIN-CONTAINING PROTEIN"/>
    <property type="match status" value="1"/>
</dbReference>
<name>A0A2G8KWI6_STIJA</name>
<accession>A0A2G8KWI6</accession>
<reference evidence="12 13" key="1">
    <citation type="journal article" date="2017" name="PLoS Biol.">
        <title>The sea cucumber genome provides insights into morphological evolution and visceral regeneration.</title>
        <authorList>
            <person name="Zhang X."/>
            <person name="Sun L."/>
            <person name="Yuan J."/>
            <person name="Sun Y."/>
            <person name="Gao Y."/>
            <person name="Zhang L."/>
            <person name="Li S."/>
            <person name="Dai H."/>
            <person name="Hamel J.F."/>
            <person name="Liu C."/>
            <person name="Yu Y."/>
            <person name="Liu S."/>
            <person name="Lin W."/>
            <person name="Guo K."/>
            <person name="Jin S."/>
            <person name="Xu P."/>
            <person name="Storey K.B."/>
            <person name="Huan P."/>
            <person name="Zhang T."/>
            <person name="Zhou Y."/>
            <person name="Zhang J."/>
            <person name="Lin C."/>
            <person name="Li X."/>
            <person name="Xing L."/>
            <person name="Huo D."/>
            <person name="Sun M."/>
            <person name="Wang L."/>
            <person name="Mercier A."/>
            <person name="Li F."/>
            <person name="Yang H."/>
            <person name="Xiang J."/>
        </authorList>
    </citation>
    <scope>NUCLEOTIDE SEQUENCE [LARGE SCALE GENOMIC DNA]</scope>
    <source>
        <strain evidence="12">Shaxun</strain>
        <tissue evidence="12">Muscle</tissue>
    </source>
</reference>
<keyword evidence="13" id="KW-1185">Reference proteome</keyword>
<dbReference type="GO" id="GO:0046330">
    <property type="term" value="P:positive regulation of JNK cascade"/>
    <property type="evidence" value="ECO:0007669"/>
    <property type="project" value="InterPro"/>
</dbReference>
<keyword evidence="3" id="KW-0677">Repeat</keyword>
<keyword evidence="5 9" id="KW-0472">Membrane</keyword>
<dbReference type="GO" id="GO:0038023">
    <property type="term" value="F:signaling receptor activity"/>
    <property type="evidence" value="ECO:0007669"/>
    <property type="project" value="InterPro"/>
</dbReference>
<keyword evidence="10" id="KW-0732">Signal</keyword>
<dbReference type="Proteomes" id="UP000230750">
    <property type="component" value="Unassembled WGS sequence"/>
</dbReference>
<keyword evidence="8" id="KW-0325">Glycoprotein</keyword>
<dbReference type="EMBL" id="MRZV01000336">
    <property type="protein sequence ID" value="PIK52270.1"/>
    <property type="molecule type" value="Genomic_DNA"/>
</dbReference>
<keyword evidence="6" id="KW-1015">Disulfide bond</keyword>
<evidence type="ECO:0000256" key="7">
    <source>
        <dbReference type="ARBA" id="ARBA00023170"/>
    </source>
</evidence>
<evidence type="ECO:0000256" key="4">
    <source>
        <dbReference type="ARBA" id="ARBA00022989"/>
    </source>
</evidence>
<dbReference type="PANTHER" id="PTHR12120">
    <property type="entry name" value="TNFR-CYS DOMAIN-CONTAINING PROTEIN"/>
    <property type="match status" value="1"/>
</dbReference>
<comment type="subcellular location">
    <subcellularLocation>
        <location evidence="1">Membrane</location>
        <topology evidence="1">Single-pass membrane protein</topology>
    </subcellularLocation>
</comment>
<organism evidence="12 13">
    <name type="scientific">Stichopus japonicus</name>
    <name type="common">Sea cucumber</name>
    <dbReference type="NCBI Taxonomy" id="307972"/>
    <lineage>
        <taxon>Eukaryota</taxon>
        <taxon>Metazoa</taxon>
        <taxon>Echinodermata</taxon>
        <taxon>Eleutherozoa</taxon>
        <taxon>Echinozoa</taxon>
        <taxon>Holothuroidea</taxon>
        <taxon>Aspidochirotacea</taxon>
        <taxon>Aspidochirotida</taxon>
        <taxon>Stichopodidae</taxon>
        <taxon>Apostichopus</taxon>
    </lineage>
</organism>
<feature type="chain" id="PRO_5013916645" description="TNFR-Cys domain-containing protein" evidence="10">
    <location>
        <begin position="19"/>
        <end position="394"/>
    </location>
</feature>
<evidence type="ECO:0000256" key="5">
    <source>
        <dbReference type="ARBA" id="ARBA00023136"/>
    </source>
</evidence>
<dbReference type="GO" id="GO:0043123">
    <property type="term" value="P:positive regulation of canonical NF-kappaB signal transduction"/>
    <property type="evidence" value="ECO:0007669"/>
    <property type="project" value="InterPro"/>
</dbReference>
<feature type="signal peptide" evidence="10">
    <location>
        <begin position="1"/>
        <end position="18"/>
    </location>
</feature>
<sequence>MWKTALVLLQAILLQVVAQEEQIQCVGSDVFRTSNGSCSSCQSLSCPEGYEPNQNCGNGLPLEGGHCVQCINSSKFSKYGDRCYPCSICVERVVAVRCNGVNDTVCGDTCNVGYFQEGNRCISCSLHLNPDQHEECASSTVRFVKDEDPTIQLSSKSGEELMKQSPFVVYVVLFLCIVLIFLLLILCYCCCYTREEQARLKYGPWSRRERDIDVEIQPEEALLQQSGQADQGNVQREEVIGVERQQEIALLQQNGQADEGNVHIALVVLHVEMETQTHLIRTRTIHNLINKVLPSKKAANPAPVSQHKTHHLKLIMKLGIVANKMQQVVKSLSEVLPSAYPGFSNPGGANYYLSGAPPSVGAQRTRKFLVLIPPRSPEMVLLGLEMTNQMYTFA</sequence>
<dbReference type="InterPro" id="IPR047526">
    <property type="entry name" value="TNR19/27/EDAR"/>
</dbReference>
<dbReference type="InterPro" id="IPR001368">
    <property type="entry name" value="TNFR/NGFR_Cys_rich_reg"/>
</dbReference>
<gene>
    <name evidence="12" type="ORF">BSL78_10829</name>
</gene>
<keyword evidence="7" id="KW-0675">Receptor</keyword>
<evidence type="ECO:0000256" key="10">
    <source>
        <dbReference type="SAM" id="SignalP"/>
    </source>
</evidence>
<comment type="caution">
    <text evidence="12">The sequence shown here is derived from an EMBL/GenBank/DDBJ whole genome shotgun (WGS) entry which is preliminary data.</text>
</comment>
<evidence type="ECO:0000256" key="2">
    <source>
        <dbReference type="ARBA" id="ARBA00022692"/>
    </source>
</evidence>
<evidence type="ECO:0000313" key="13">
    <source>
        <dbReference type="Proteomes" id="UP000230750"/>
    </source>
</evidence>
<evidence type="ECO:0000256" key="6">
    <source>
        <dbReference type="ARBA" id="ARBA00023157"/>
    </source>
</evidence>
<protein>
    <recommendedName>
        <fullName evidence="11">TNFR-Cys domain-containing protein</fullName>
    </recommendedName>
</protein>
<evidence type="ECO:0000256" key="9">
    <source>
        <dbReference type="SAM" id="Phobius"/>
    </source>
</evidence>